<evidence type="ECO:0000256" key="4">
    <source>
        <dbReference type="PROSITE-ProRule" id="PRU01024"/>
    </source>
</evidence>
<evidence type="ECO:0000256" key="3">
    <source>
        <dbReference type="ARBA" id="ARBA00022691"/>
    </source>
</evidence>
<dbReference type="SUPFAM" id="SSF53335">
    <property type="entry name" value="S-adenosyl-L-methionine-dependent methyltransferases"/>
    <property type="match status" value="1"/>
</dbReference>
<dbReference type="AlphaFoldDB" id="A0A848QLQ9"/>
<proteinExistence type="inferred from homology"/>
<dbReference type="PANTHER" id="PTHR11061:SF49">
    <property type="entry name" value="23S RRNA (URACIL(1939)-C(5))-METHYLTRANSFERASE RLMD"/>
    <property type="match status" value="1"/>
</dbReference>
<dbReference type="PANTHER" id="PTHR11061">
    <property type="entry name" value="RNA M5U METHYLTRANSFERASE"/>
    <property type="match status" value="1"/>
</dbReference>
<gene>
    <name evidence="6" type="ORF">HKD42_05745</name>
</gene>
<dbReference type="Proteomes" id="UP000561181">
    <property type="component" value="Unassembled WGS sequence"/>
</dbReference>
<evidence type="ECO:0000256" key="2">
    <source>
        <dbReference type="ARBA" id="ARBA00022679"/>
    </source>
</evidence>
<protein>
    <submittedName>
        <fullName evidence="6">Class I SAM-dependent RNA methyltransferase</fullName>
    </submittedName>
</protein>
<feature type="active site" description="Nucleophile" evidence="4">
    <location>
        <position position="356"/>
    </location>
</feature>
<dbReference type="CDD" id="cd02440">
    <property type="entry name" value="AdoMet_MTases"/>
    <property type="match status" value="1"/>
</dbReference>
<dbReference type="PROSITE" id="PS01230">
    <property type="entry name" value="TRMA_1"/>
    <property type="match status" value="1"/>
</dbReference>
<dbReference type="RefSeq" id="WP_170011112.1">
    <property type="nucleotide sequence ID" value="NZ_JABCRE010000002.1"/>
</dbReference>
<dbReference type="InterPro" id="IPR010280">
    <property type="entry name" value="U5_MeTrfase_fam"/>
</dbReference>
<keyword evidence="2 4" id="KW-0808">Transferase</keyword>
<sequence>MSKASEILRIAAKGDGITADGRHVAGAVPGDIMQDDGTLQRGPRYVEAPCRHFGKCGGCQLQNADEQSLADFVTSRVANAAEGQGIAVGELLPTHLSPPRSRRRATLHAISSGGKPLIGFREGGSHKVVGLTECHILAPELFDTITALRQLLARRRGKYAVDIELTLVDQGVDCSLKNLPIEGLEQTEGILDFARELGLARLTLDQGYGPETLWEPEPATITLSGTPVSFPSGAFLQATSDGEEILVNDARAWLAEAATVADLFSGLGTFAFALAGKTKVLAAEAARDAHFACKSAAGIFRKPVHSIHRDLFRNPLQLDELNRFSAVLLDPPRAGARDQVDLLAQSTVERVVYVSCNPSSWARDAKKLVDGGYRLEKLRAVGQFRWSTHVELTSLFVRNVAE</sequence>
<feature type="binding site" evidence="4">
    <location>
        <position position="284"/>
    </location>
    <ligand>
        <name>S-adenosyl-L-methionine</name>
        <dbReference type="ChEBI" id="CHEBI:59789"/>
    </ligand>
</feature>
<feature type="binding site" evidence="4">
    <location>
        <position position="330"/>
    </location>
    <ligand>
        <name>S-adenosyl-L-methionine</name>
        <dbReference type="ChEBI" id="CHEBI:59789"/>
    </ligand>
</feature>
<dbReference type="InterPro" id="IPR030390">
    <property type="entry name" value="MeTrfase_TrmA_AS"/>
</dbReference>
<dbReference type="PROSITE" id="PS51687">
    <property type="entry name" value="SAM_MT_RNA_M5U"/>
    <property type="match status" value="1"/>
</dbReference>
<evidence type="ECO:0000256" key="5">
    <source>
        <dbReference type="PROSITE-ProRule" id="PRU10015"/>
    </source>
</evidence>
<evidence type="ECO:0000313" key="6">
    <source>
        <dbReference type="EMBL" id="NMW31557.1"/>
    </source>
</evidence>
<comment type="caution">
    <text evidence="6">The sequence shown here is derived from an EMBL/GenBank/DDBJ whole genome shotgun (WGS) entry which is preliminary data.</text>
</comment>
<feature type="binding site" evidence="4">
    <location>
        <position position="237"/>
    </location>
    <ligand>
        <name>S-adenosyl-L-methionine</name>
        <dbReference type="ChEBI" id="CHEBI:59789"/>
    </ligand>
</feature>
<keyword evidence="7" id="KW-1185">Reference proteome</keyword>
<dbReference type="Gene3D" id="3.40.50.150">
    <property type="entry name" value="Vaccinia Virus protein VP39"/>
    <property type="match status" value="1"/>
</dbReference>
<dbReference type="InterPro" id="IPR029063">
    <property type="entry name" value="SAM-dependent_MTases_sf"/>
</dbReference>
<keyword evidence="3 4" id="KW-0949">S-adenosyl-L-methionine</keyword>
<dbReference type="GO" id="GO:0070475">
    <property type="term" value="P:rRNA base methylation"/>
    <property type="evidence" value="ECO:0007669"/>
    <property type="project" value="TreeGrafter"/>
</dbReference>
<dbReference type="EMBL" id="JABCRE010000002">
    <property type="protein sequence ID" value="NMW31557.1"/>
    <property type="molecule type" value="Genomic_DNA"/>
</dbReference>
<feature type="active site" evidence="5">
    <location>
        <position position="356"/>
    </location>
</feature>
<keyword evidence="1 4" id="KW-0489">Methyltransferase</keyword>
<evidence type="ECO:0000313" key="7">
    <source>
        <dbReference type="Proteomes" id="UP000561181"/>
    </source>
</evidence>
<dbReference type="Pfam" id="PF05958">
    <property type="entry name" value="tRNA_U5-meth_tr"/>
    <property type="match status" value="1"/>
</dbReference>
<accession>A0A848QLQ9</accession>
<evidence type="ECO:0000256" key="1">
    <source>
        <dbReference type="ARBA" id="ARBA00022603"/>
    </source>
</evidence>
<dbReference type="GO" id="GO:0070041">
    <property type="term" value="F:rRNA (uridine-C5-)-methyltransferase activity"/>
    <property type="evidence" value="ECO:0007669"/>
    <property type="project" value="TreeGrafter"/>
</dbReference>
<organism evidence="6 7">
    <name type="scientific">Pontixanthobacter rizhaonensis</name>
    <dbReference type="NCBI Taxonomy" id="2730337"/>
    <lineage>
        <taxon>Bacteria</taxon>
        <taxon>Pseudomonadati</taxon>
        <taxon>Pseudomonadota</taxon>
        <taxon>Alphaproteobacteria</taxon>
        <taxon>Sphingomonadales</taxon>
        <taxon>Erythrobacteraceae</taxon>
        <taxon>Pontixanthobacter</taxon>
    </lineage>
</organism>
<feature type="binding site" evidence="4">
    <location>
        <position position="264"/>
    </location>
    <ligand>
        <name>S-adenosyl-L-methionine</name>
        <dbReference type="ChEBI" id="CHEBI:59789"/>
    </ligand>
</feature>
<comment type="similarity">
    <text evidence="4">Belongs to the class I-like SAM-binding methyltransferase superfamily. RNA M5U methyltransferase family.</text>
</comment>
<dbReference type="Gene3D" id="2.40.50.1070">
    <property type="match status" value="1"/>
</dbReference>
<name>A0A848QLQ9_9SPHN</name>
<reference evidence="6 7" key="1">
    <citation type="submission" date="2020-04" db="EMBL/GenBank/DDBJ databases">
        <authorList>
            <person name="Liu A."/>
        </authorList>
    </citation>
    <scope>NUCLEOTIDE SEQUENCE [LARGE SCALE GENOMIC DNA]</scope>
    <source>
        <strain evidence="6 7">RZ02</strain>
    </source>
</reference>